<feature type="compositionally biased region" description="Basic and acidic residues" evidence="2">
    <location>
        <begin position="363"/>
        <end position="399"/>
    </location>
</feature>
<evidence type="ECO:0000313" key="4">
    <source>
        <dbReference type="EMBL" id="KAH3688632.1"/>
    </source>
</evidence>
<reference evidence="4" key="1">
    <citation type="journal article" date="2021" name="Open Biol.">
        <title>Shared evolutionary footprints suggest mitochondrial oxidative damage underlies multiple complex I losses in fungi.</title>
        <authorList>
            <person name="Schikora-Tamarit M.A."/>
            <person name="Marcet-Houben M."/>
            <person name="Nosek J."/>
            <person name="Gabaldon T."/>
        </authorList>
    </citation>
    <scope>NUCLEOTIDE SEQUENCE</scope>
    <source>
        <strain evidence="4">CBS2887</strain>
    </source>
</reference>
<dbReference type="EMBL" id="JAEUBG010000250">
    <property type="protein sequence ID" value="KAH3688632.1"/>
    <property type="molecule type" value="Genomic_DNA"/>
</dbReference>
<feature type="domain" description="Vps72/YL1 C-terminal" evidence="3">
    <location>
        <begin position="683"/>
        <end position="712"/>
    </location>
</feature>
<dbReference type="Proteomes" id="UP000774326">
    <property type="component" value="Unassembled WGS sequence"/>
</dbReference>
<dbReference type="PANTHER" id="PTHR13275">
    <property type="entry name" value="YL-1 PROTEIN TRANSCRIPTION FACTOR-LIKE 1"/>
    <property type="match status" value="1"/>
</dbReference>
<feature type="compositionally biased region" description="Acidic residues" evidence="2">
    <location>
        <begin position="67"/>
        <end position="89"/>
    </location>
</feature>
<feature type="compositionally biased region" description="Acidic residues" evidence="2">
    <location>
        <begin position="34"/>
        <end position="52"/>
    </location>
</feature>
<proteinExistence type="inferred from homology"/>
<name>A0A9P8QGQ3_WICPI</name>
<evidence type="ECO:0000256" key="2">
    <source>
        <dbReference type="SAM" id="MobiDB-lite"/>
    </source>
</evidence>
<gene>
    <name evidence="4" type="ORF">WICPIJ_000384</name>
</gene>
<feature type="compositionally biased region" description="Basic and acidic residues" evidence="2">
    <location>
        <begin position="322"/>
        <end position="354"/>
    </location>
</feature>
<evidence type="ECO:0000256" key="1">
    <source>
        <dbReference type="ARBA" id="ARBA00006832"/>
    </source>
</evidence>
<dbReference type="GO" id="GO:0005634">
    <property type="term" value="C:nucleus"/>
    <property type="evidence" value="ECO:0007669"/>
    <property type="project" value="TreeGrafter"/>
</dbReference>
<reference evidence="4" key="2">
    <citation type="submission" date="2021-01" db="EMBL/GenBank/DDBJ databases">
        <authorList>
            <person name="Schikora-Tamarit M.A."/>
        </authorList>
    </citation>
    <scope>NUCLEOTIDE SEQUENCE</scope>
    <source>
        <strain evidence="4">CBS2887</strain>
    </source>
</reference>
<protein>
    <recommendedName>
        <fullName evidence="3">Vps72/YL1 C-terminal domain-containing protein</fullName>
    </recommendedName>
</protein>
<keyword evidence="5" id="KW-1185">Reference proteome</keyword>
<dbReference type="Pfam" id="PF08265">
    <property type="entry name" value="YL1_C"/>
    <property type="match status" value="1"/>
</dbReference>
<dbReference type="Pfam" id="PF05764">
    <property type="entry name" value="YL1"/>
    <property type="match status" value="2"/>
</dbReference>
<dbReference type="SMART" id="SM00993">
    <property type="entry name" value="YL1_C"/>
    <property type="match status" value="1"/>
</dbReference>
<feature type="compositionally biased region" description="Low complexity" evidence="2">
    <location>
        <begin position="424"/>
        <end position="434"/>
    </location>
</feature>
<dbReference type="PANTHER" id="PTHR13275:SF4">
    <property type="entry name" value="VACUOLAR PROTEIN SORTING-ASSOCIATED PROTEIN 72 HOMOLOG"/>
    <property type="match status" value="1"/>
</dbReference>
<feature type="region of interest" description="Disordered" evidence="2">
    <location>
        <begin position="30"/>
        <end position="188"/>
    </location>
</feature>
<feature type="region of interest" description="Disordered" evidence="2">
    <location>
        <begin position="307"/>
        <end position="487"/>
    </location>
</feature>
<feature type="compositionally biased region" description="Polar residues" evidence="2">
    <location>
        <begin position="178"/>
        <end position="188"/>
    </location>
</feature>
<feature type="compositionally biased region" description="Basic and acidic residues" evidence="2">
    <location>
        <begin position="53"/>
        <end position="62"/>
    </location>
</feature>
<dbReference type="AlphaFoldDB" id="A0A9P8QGQ3"/>
<feature type="compositionally biased region" description="Basic residues" evidence="2">
    <location>
        <begin position="147"/>
        <end position="158"/>
    </location>
</feature>
<feature type="compositionally biased region" description="Basic residues" evidence="2">
    <location>
        <begin position="308"/>
        <end position="321"/>
    </location>
</feature>
<organism evidence="4 5">
    <name type="scientific">Wickerhamomyces pijperi</name>
    <name type="common">Yeast</name>
    <name type="synonym">Pichia pijperi</name>
    <dbReference type="NCBI Taxonomy" id="599730"/>
    <lineage>
        <taxon>Eukaryota</taxon>
        <taxon>Fungi</taxon>
        <taxon>Dikarya</taxon>
        <taxon>Ascomycota</taxon>
        <taxon>Saccharomycotina</taxon>
        <taxon>Saccharomycetes</taxon>
        <taxon>Phaffomycetales</taxon>
        <taxon>Wickerhamomycetaceae</taxon>
        <taxon>Wickerhamomyces</taxon>
    </lineage>
</organism>
<dbReference type="InterPro" id="IPR046757">
    <property type="entry name" value="YL1_N"/>
</dbReference>
<feature type="compositionally biased region" description="Acidic residues" evidence="2">
    <location>
        <begin position="100"/>
        <end position="139"/>
    </location>
</feature>
<sequence length="749" mass="84883">MPLSDSLIATRKRRANAGSRLKQLLQAEEISNAADEDDENVDLLFQEDEDDKEFNVGDEDRYGYVPEESEDDGDRSEAEAEGEDEDEGDRESRRSVSEEPANELDEDGSEVEDFKEENDEMFSDSDDDSGAASDSDEGEKELQKQERVKKRAAQKKAKQAPQIKVRQPVTAVKKPKPKSQSPTAETLLSLTRRASSRKAAVQSKLQLVTRLKDEEVRRKNMKQVTQRVEYVELTQEERLAEALETEKYNITQLNKYKEQEVDKQAKRRALQLSKRKKIENMVTFKSAIREVPLIEEIQYEHWLQTRDKVKKKDRRGRKSDKQKREEEEAKLREIERKKQMEELERQMKLKRESLSLEPELEGGDMKRAKLDGEDQPDQKEASQTKDEPQVPQEEVKDQSEILTPAEPEPTAILADEKHTEDEPVVVTTEEPAVDAQKENSTEANPTDVSTPQPTIDSLSTQPASENEPKDPVPLSRQDTLEIESSPATIEVKVESTEPSTNLEAEIPEEKKVTFALPEDSTIDTLQQPLSATSTINLESSVEPVVEPVEIQTDVYEGPEQKVGYNLISFETALKVDEMKEYLFGKDSLLTGSRRSKDVEPLFKISNMQALEDESEALNLFQQKKLIEEIKLPDFSILETFPSFGTYTTQVKIKPVEQTTTKVKIQITTPAPTGITLPSTGMKKTCLITGKPCVYFDPKCGIPYSSVDAYRYIQKLESNGFYWCDFPKGGAYVGAVEERHAKGVPEGFDL</sequence>
<comment type="similarity">
    <text evidence="1">Belongs to the VPS72/YL1 family.</text>
</comment>
<evidence type="ECO:0000259" key="3">
    <source>
        <dbReference type="SMART" id="SM00993"/>
    </source>
</evidence>
<dbReference type="OrthoDB" id="49520at2759"/>
<dbReference type="InterPro" id="IPR013272">
    <property type="entry name" value="Vps72/YL1_C"/>
</dbReference>
<feature type="compositionally biased region" description="Polar residues" evidence="2">
    <location>
        <begin position="441"/>
        <end position="464"/>
    </location>
</feature>
<accession>A0A9P8QGQ3</accession>
<evidence type="ECO:0000313" key="5">
    <source>
        <dbReference type="Proteomes" id="UP000774326"/>
    </source>
</evidence>
<comment type="caution">
    <text evidence="4">The sequence shown here is derived from an EMBL/GenBank/DDBJ whole genome shotgun (WGS) entry which is preliminary data.</text>
</comment>